<sequence length="777" mass="88322">MSSTEDPNPSNGDNDSTKENGLQDEEDHPVEADIPADPEEVAKAKQLLKQSSEIINVHQFYPDLDVLFDKEGVTKSSTLIDETEETSGEEDEDEDEEDQLTDVTDEGEEKQGMVQFSGAEGGSEQAEGGVFATAVSEETLAAAKERKKSKGKAFEPQAWEPNKPTLTMREVIDTKAAEHFQNALDSLSQDDYDRAILCLNKCIILKPWVVDYYVLRAETFLQSTDFQSSILNYKKACVLDPDCAQYYTRLAFIYYMQGQCLFDQRLYPEALEAFSRAAEMQPNIEGYHTRSIACLAALNRHGECLALVNKRLEMENDNPDYYVMRARLHDMFRNYTLCYYDIKDALALSPDHPEALKLKKKLEDKAEDCKHHAVQLTINGKLRDALQKISLAIETNPSIAEYHVLRGAAHRRLGDFNSAIDDYLLAMDKTDHNEDSPVYRDAQRQLLLTYNDFAVECFKKCFYEEAIILLNKAIKGEKDQKGLYINRGDCFFRLGEINFALADYHQALELDPMNQNVKTRISIIHNEYGVADYTDKKYKDAEARFTLAIQHNPRIGQYYISRTRARYMLENHNGARHDIVMALHLDPSNEEILSLIPRLFPGKSITDIMQSKTAEVTKMALQNLSSTASPIKLKPIQSSGQLPVARQPSLGEEDGEEEDDGTDVKKEALEISKKGRRRKKKREKVFPDWKECMQEKEFNLIVAQEKKQIYDNVKDALQNRKSLRYTSGRVQPLIEPSPHVRKSKGGVLKEEIIPQSSQAGKSTGWKQFTLGIGLLNE</sequence>
<dbReference type="InterPro" id="IPR011990">
    <property type="entry name" value="TPR-like_helical_dom_sf"/>
</dbReference>
<evidence type="ECO:0000313" key="4">
    <source>
        <dbReference type="RefSeq" id="XP_013419167.1"/>
    </source>
</evidence>
<evidence type="ECO:0000256" key="1">
    <source>
        <dbReference type="PROSITE-ProRule" id="PRU00339"/>
    </source>
</evidence>
<dbReference type="RefSeq" id="XP_013419167.1">
    <property type="nucleotide sequence ID" value="XM_013563713.2"/>
</dbReference>
<evidence type="ECO:0000256" key="2">
    <source>
        <dbReference type="SAM" id="MobiDB-lite"/>
    </source>
</evidence>
<organism evidence="3 4">
    <name type="scientific">Lingula anatina</name>
    <name type="common">Brachiopod</name>
    <name type="synonym">Lingula unguis</name>
    <dbReference type="NCBI Taxonomy" id="7574"/>
    <lineage>
        <taxon>Eukaryota</taxon>
        <taxon>Metazoa</taxon>
        <taxon>Spiralia</taxon>
        <taxon>Lophotrochozoa</taxon>
        <taxon>Brachiopoda</taxon>
        <taxon>Linguliformea</taxon>
        <taxon>Lingulata</taxon>
        <taxon>Lingulida</taxon>
        <taxon>Linguloidea</taxon>
        <taxon>Lingulidae</taxon>
        <taxon>Lingula</taxon>
    </lineage>
</organism>
<dbReference type="Pfam" id="PF13432">
    <property type="entry name" value="TPR_16"/>
    <property type="match status" value="2"/>
</dbReference>
<reference evidence="4" key="1">
    <citation type="submission" date="2025-08" db="UniProtKB">
        <authorList>
            <consortium name="RefSeq"/>
        </authorList>
    </citation>
    <scope>IDENTIFICATION</scope>
    <source>
        <tissue evidence="4">Gonads</tissue>
    </source>
</reference>
<gene>
    <name evidence="4" type="primary">LOC106179906</name>
</gene>
<protein>
    <submittedName>
        <fullName evidence="4">Tetratricopeptide repeat protein 16</fullName>
    </submittedName>
</protein>
<dbReference type="PANTHER" id="PTHR45153">
    <property type="entry name" value="TETRATRICOPEPTIDE REPEAT PROTEIN 16"/>
    <property type="match status" value="1"/>
</dbReference>
<feature type="compositionally biased region" description="Acidic residues" evidence="2">
    <location>
        <begin position="22"/>
        <end position="39"/>
    </location>
</feature>
<dbReference type="Proteomes" id="UP000085678">
    <property type="component" value="Unplaced"/>
</dbReference>
<feature type="repeat" description="TPR" evidence="1">
    <location>
        <begin position="481"/>
        <end position="514"/>
    </location>
</feature>
<feature type="repeat" description="TPR" evidence="1">
    <location>
        <begin position="251"/>
        <end position="284"/>
    </location>
</feature>
<dbReference type="Gene3D" id="1.25.40.10">
    <property type="entry name" value="Tetratricopeptide repeat domain"/>
    <property type="match status" value="5"/>
</dbReference>
<dbReference type="AlphaFoldDB" id="A0A1S3K9J2"/>
<proteinExistence type="predicted"/>
<dbReference type="PROSITE" id="PS50005">
    <property type="entry name" value="TPR"/>
    <property type="match status" value="2"/>
</dbReference>
<feature type="compositionally biased region" description="Acidic residues" evidence="2">
    <location>
        <begin position="651"/>
        <end position="661"/>
    </location>
</feature>
<feature type="region of interest" description="Disordered" evidence="2">
    <location>
        <begin position="75"/>
        <end position="109"/>
    </location>
</feature>
<dbReference type="OrthoDB" id="1926212at2759"/>
<dbReference type="Pfam" id="PF00515">
    <property type="entry name" value="TPR_1"/>
    <property type="match status" value="1"/>
</dbReference>
<accession>A0A1S3K9J2</accession>
<dbReference type="SMART" id="SM00028">
    <property type="entry name" value="TPR"/>
    <property type="match status" value="10"/>
</dbReference>
<dbReference type="PANTHER" id="PTHR45153:SF1">
    <property type="entry name" value="TETRATRICOPEPTIDE REPEAT PROTEIN 16"/>
    <property type="match status" value="1"/>
</dbReference>
<dbReference type="KEGG" id="lak:106179906"/>
<dbReference type="InterPro" id="IPR019734">
    <property type="entry name" value="TPR_rpt"/>
</dbReference>
<name>A0A1S3K9J2_LINAN</name>
<feature type="region of interest" description="Disordered" evidence="2">
    <location>
        <begin position="1"/>
        <end position="40"/>
    </location>
</feature>
<dbReference type="STRING" id="7574.A0A1S3K9J2"/>
<dbReference type="SUPFAM" id="SSF48452">
    <property type="entry name" value="TPR-like"/>
    <property type="match status" value="2"/>
</dbReference>
<feature type="compositionally biased region" description="Polar residues" evidence="2">
    <location>
        <begin position="1"/>
        <end position="14"/>
    </location>
</feature>
<feature type="compositionally biased region" description="Acidic residues" evidence="2">
    <location>
        <begin position="81"/>
        <end position="108"/>
    </location>
</feature>
<dbReference type="InParanoid" id="A0A1S3K9J2"/>
<keyword evidence="3" id="KW-1185">Reference proteome</keyword>
<keyword evidence="1" id="KW-0802">TPR repeat</keyword>
<feature type="region of interest" description="Disordered" evidence="2">
    <location>
        <begin position="633"/>
        <end position="668"/>
    </location>
</feature>
<evidence type="ECO:0000313" key="3">
    <source>
        <dbReference type="Proteomes" id="UP000085678"/>
    </source>
</evidence>
<dbReference type="GeneID" id="106179906"/>